<dbReference type="SUPFAM" id="SSF53448">
    <property type="entry name" value="Nucleotide-diphospho-sugar transferases"/>
    <property type="match status" value="1"/>
</dbReference>
<proteinExistence type="predicted"/>
<reference evidence="1 2" key="1">
    <citation type="journal article" date="2015" name="Genome Announc.">
        <title>Closed Genome Sequence of Octadecabacter temperatus SB1, the First Mesophilic Species of the Genus Octadecabacter.</title>
        <authorList>
            <person name="Voget S."/>
            <person name="Billerbeck S."/>
            <person name="Simon M."/>
            <person name="Daniel R."/>
        </authorList>
    </citation>
    <scope>NUCLEOTIDE SEQUENCE [LARGE SCALE GENOMIC DNA]</scope>
    <source>
        <strain evidence="1 2">SB1</strain>
    </source>
</reference>
<dbReference type="Pfam" id="PF13704">
    <property type="entry name" value="Glyco_tranf_2_4"/>
    <property type="match status" value="1"/>
</dbReference>
<dbReference type="KEGG" id="otm:OSB_31480"/>
<dbReference type="AlphaFoldDB" id="A0A0K0Y9S5"/>
<name>A0A0K0Y9S5_9RHOB</name>
<organism evidence="1 2">
    <name type="scientific">Octadecabacter temperatus</name>
    <dbReference type="NCBI Taxonomy" id="1458307"/>
    <lineage>
        <taxon>Bacteria</taxon>
        <taxon>Pseudomonadati</taxon>
        <taxon>Pseudomonadota</taxon>
        <taxon>Alphaproteobacteria</taxon>
        <taxon>Rhodobacterales</taxon>
        <taxon>Roseobacteraceae</taxon>
        <taxon>Octadecabacter</taxon>
    </lineage>
</organism>
<dbReference type="STRING" id="1458307.OSB_31480"/>
<dbReference type="OrthoDB" id="3010234at2"/>
<dbReference type="Proteomes" id="UP000067444">
    <property type="component" value="Chromosome"/>
</dbReference>
<keyword evidence="2" id="KW-1185">Reference proteome</keyword>
<dbReference type="InterPro" id="IPR029044">
    <property type="entry name" value="Nucleotide-diphossugar_trans"/>
</dbReference>
<dbReference type="EMBL" id="CP012160">
    <property type="protein sequence ID" value="AKS47661.1"/>
    <property type="molecule type" value="Genomic_DNA"/>
</dbReference>
<protein>
    <submittedName>
        <fullName evidence="1">Uncharacterized protein</fullName>
    </submittedName>
</protein>
<dbReference type="PATRIC" id="fig|1458307.3.peg.3171"/>
<evidence type="ECO:0000313" key="2">
    <source>
        <dbReference type="Proteomes" id="UP000067444"/>
    </source>
</evidence>
<gene>
    <name evidence="1" type="ORF">OSB_31480</name>
</gene>
<sequence length="354" mass="40594">MFPFIPQDDNPGEQKKSSVFSDAWFSYRMRWKRRRLLLRSLRRRRELTRLSVHDIPEVGVLVFATMRNEMMRIEHWLGHYRALGVAHFLIVDNASDDGTSDYLAKQSDVSVWVTPNSYKDSRFGVDWLTCLQIKFGSGRWCLTVDADELLVYPDSDTSGLDALTKHLEANGHDAFGALMLDMYPKGPVAQAQYSAGDDPIQTVSWFDAGNYRAKLHPVFGNLWIQGGVRDRVFFGSQPERSPTLNKTPLVKWRKGYAYVTSTHQILPRRLNDVFDLGERAKVSGVLLHTKFLPNIGEKSAEELERGQHFENSDLYQPYYGALVDDPDLWFEKSVEYKDTTQLETLGLMTRGTWG</sequence>
<evidence type="ECO:0000313" key="1">
    <source>
        <dbReference type="EMBL" id="AKS47661.1"/>
    </source>
</evidence>
<accession>A0A0K0Y9S5</accession>
<dbReference type="RefSeq" id="WP_049835832.1">
    <property type="nucleotide sequence ID" value="NZ_CP012160.1"/>
</dbReference>